<proteinExistence type="predicted"/>
<organism evidence="1 2">
    <name type="scientific">Leucocoprinus leucothites</name>
    <dbReference type="NCBI Taxonomy" id="201217"/>
    <lineage>
        <taxon>Eukaryota</taxon>
        <taxon>Fungi</taxon>
        <taxon>Dikarya</taxon>
        <taxon>Basidiomycota</taxon>
        <taxon>Agaricomycotina</taxon>
        <taxon>Agaricomycetes</taxon>
        <taxon>Agaricomycetidae</taxon>
        <taxon>Agaricales</taxon>
        <taxon>Agaricineae</taxon>
        <taxon>Agaricaceae</taxon>
        <taxon>Leucocoprinus</taxon>
    </lineage>
</organism>
<dbReference type="Proteomes" id="UP000559027">
    <property type="component" value="Unassembled WGS sequence"/>
</dbReference>
<accession>A0A8H5GFV8</accession>
<protein>
    <submittedName>
        <fullName evidence="1">Uncharacterized protein</fullName>
    </submittedName>
</protein>
<evidence type="ECO:0000313" key="1">
    <source>
        <dbReference type="EMBL" id="KAF5364279.1"/>
    </source>
</evidence>
<dbReference type="OrthoDB" id="3241977at2759"/>
<keyword evidence="2" id="KW-1185">Reference proteome</keyword>
<gene>
    <name evidence="1" type="ORF">D9756_000754</name>
</gene>
<evidence type="ECO:0000313" key="2">
    <source>
        <dbReference type="Proteomes" id="UP000559027"/>
    </source>
</evidence>
<sequence length="148" mass="16819">MQLLPPELREITPQMNHLTLTSRWYTTPQGSLLSAWAGAYIKFVFSGSALRIRFASQTERKDRWNGGIQTLEISVVPLVTESAKHSASTQIHRLDPYPQLVFPVPPLGERCIVGITHYSDRLDIYRRDQVVPDRRGAAHLHKFVSLIS</sequence>
<comment type="caution">
    <text evidence="1">The sequence shown here is derived from an EMBL/GenBank/DDBJ whole genome shotgun (WGS) entry which is preliminary data.</text>
</comment>
<dbReference type="EMBL" id="JAACJO010000001">
    <property type="protein sequence ID" value="KAF5364279.1"/>
    <property type="molecule type" value="Genomic_DNA"/>
</dbReference>
<reference evidence="1 2" key="1">
    <citation type="journal article" date="2020" name="ISME J.">
        <title>Uncovering the hidden diversity of litter-decomposition mechanisms in mushroom-forming fungi.</title>
        <authorList>
            <person name="Floudas D."/>
            <person name="Bentzer J."/>
            <person name="Ahren D."/>
            <person name="Johansson T."/>
            <person name="Persson P."/>
            <person name="Tunlid A."/>
        </authorList>
    </citation>
    <scope>NUCLEOTIDE SEQUENCE [LARGE SCALE GENOMIC DNA]</scope>
    <source>
        <strain evidence="1 2">CBS 146.42</strain>
    </source>
</reference>
<name>A0A8H5GFV8_9AGAR</name>
<dbReference type="AlphaFoldDB" id="A0A8H5GFV8"/>